<evidence type="ECO:0000259" key="1">
    <source>
        <dbReference type="PROSITE" id="PS50112"/>
    </source>
</evidence>
<keyword evidence="3" id="KW-1185">Reference proteome</keyword>
<organism evidence="2 3">
    <name type="scientific">Methanofollis fontis</name>
    <dbReference type="NCBI Taxonomy" id="2052832"/>
    <lineage>
        <taxon>Archaea</taxon>
        <taxon>Methanobacteriati</taxon>
        <taxon>Methanobacteriota</taxon>
        <taxon>Stenosarchaea group</taxon>
        <taxon>Methanomicrobia</taxon>
        <taxon>Methanomicrobiales</taxon>
        <taxon>Methanomicrobiaceae</taxon>
        <taxon>Methanofollis</taxon>
    </lineage>
</organism>
<evidence type="ECO:0000313" key="3">
    <source>
        <dbReference type="Proteomes" id="UP000292580"/>
    </source>
</evidence>
<dbReference type="CDD" id="cd00130">
    <property type="entry name" value="PAS"/>
    <property type="match status" value="2"/>
</dbReference>
<dbReference type="EMBL" id="PGCL01000002">
    <property type="protein sequence ID" value="TAJ44754.1"/>
    <property type="molecule type" value="Genomic_DNA"/>
</dbReference>
<dbReference type="SMART" id="SM00091">
    <property type="entry name" value="PAS"/>
    <property type="match status" value="2"/>
</dbReference>
<feature type="domain" description="PAS" evidence="1">
    <location>
        <begin position="144"/>
        <end position="214"/>
    </location>
</feature>
<comment type="caution">
    <text evidence="2">The sequence shown here is derived from an EMBL/GenBank/DDBJ whole genome shotgun (WGS) entry which is preliminary data.</text>
</comment>
<dbReference type="InterPro" id="IPR000014">
    <property type="entry name" value="PAS"/>
</dbReference>
<dbReference type="PANTHER" id="PTHR44757">
    <property type="entry name" value="DIGUANYLATE CYCLASE DGCP"/>
    <property type="match status" value="1"/>
</dbReference>
<dbReference type="AlphaFoldDB" id="A0A483CTZ7"/>
<protein>
    <recommendedName>
        <fullName evidence="1">PAS domain-containing protein</fullName>
    </recommendedName>
</protein>
<dbReference type="InterPro" id="IPR013767">
    <property type="entry name" value="PAS_fold"/>
</dbReference>
<accession>A0A483CTZ7</accession>
<gene>
    <name evidence="2" type="ORF">CUJ86_05515</name>
</gene>
<dbReference type="PANTHER" id="PTHR44757:SF2">
    <property type="entry name" value="BIOFILM ARCHITECTURE MAINTENANCE PROTEIN MBAA"/>
    <property type="match status" value="1"/>
</dbReference>
<dbReference type="NCBIfam" id="TIGR00229">
    <property type="entry name" value="sensory_box"/>
    <property type="match status" value="2"/>
</dbReference>
<proteinExistence type="predicted"/>
<dbReference type="Gene3D" id="3.30.450.20">
    <property type="entry name" value="PAS domain"/>
    <property type="match status" value="2"/>
</dbReference>
<dbReference type="GO" id="GO:0006355">
    <property type="term" value="P:regulation of DNA-templated transcription"/>
    <property type="evidence" value="ECO:0007669"/>
    <property type="project" value="InterPro"/>
</dbReference>
<name>A0A483CTZ7_9EURY</name>
<dbReference type="InterPro" id="IPR052155">
    <property type="entry name" value="Biofilm_reg_signaling"/>
</dbReference>
<reference evidence="2 3" key="1">
    <citation type="submission" date="2017-11" db="EMBL/GenBank/DDBJ databases">
        <title>Isolation and Characterization of Methanofollis Species from Methane Seep Offshore SW Taiwan.</title>
        <authorList>
            <person name="Teng N.-H."/>
            <person name="Lai M.-C."/>
            <person name="Chen S.-C."/>
        </authorList>
    </citation>
    <scope>NUCLEOTIDE SEQUENCE [LARGE SCALE GENOMIC DNA]</scope>
    <source>
        <strain evidence="2 3">FWC-SCC2</strain>
    </source>
</reference>
<sequence>MDRVVSEANMSDGGEPGPVYAGDLMVGGDLWRRIFDAIEDPVFIQDADGTILSANRATQNLLDVSEPDLIGNRCYAVVHGTESFIPECPFVRASGSHTRESYVIFMFERWFRISIDPILDDAGRFTGAIHILTDITDIKHLDELRSRLAAIVETSEDAVIGATQDGRIVSMNASASRITGLSRDVVETPNIFSVVTAGDEERWEEAIRSVVGTGEGIRFESVLKGLHDNESEVSVGIAPILDERGAPGGVSFIIHDLTPRRKAERALVAYMAEAALRMKVPLETVAQEIGRMTTLLTGGSLTVAEASTILRVQKAHIDQIVQNLADLNRAVAESDEEIPEAYRHFLSNR</sequence>
<dbReference type="SUPFAM" id="SSF55785">
    <property type="entry name" value="PYP-like sensor domain (PAS domain)"/>
    <property type="match status" value="2"/>
</dbReference>
<evidence type="ECO:0000313" key="2">
    <source>
        <dbReference type="EMBL" id="TAJ44754.1"/>
    </source>
</evidence>
<dbReference type="PROSITE" id="PS50112">
    <property type="entry name" value="PAS"/>
    <property type="match status" value="2"/>
</dbReference>
<feature type="domain" description="PAS" evidence="1">
    <location>
        <begin position="32"/>
        <end position="79"/>
    </location>
</feature>
<dbReference type="Proteomes" id="UP000292580">
    <property type="component" value="Unassembled WGS sequence"/>
</dbReference>
<dbReference type="Pfam" id="PF00989">
    <property type="entry name" value="PAS"/>
    <property type="match status" value="2"/>
</dbReference>
<dbReference type="InterPro" id="IPR035965">
    <property type="entry name" value="PAS-like_dom_sf"/>
</dbReference>